<evidence type="ECO:0000256" key="2">
    <source>
        <dbReference type="ARBA" id="ARBA00023276"/>
    </source>
</evidence>
<dbReference type="GO" id="GO:0009523">
    <property type="term" value="C:photosystem II"/>
    <property type="evidence" value="ECO:0007669"/>
    <property type="project" value="UniProtKB-KW"/>
</dbReference>
<dbReference type="SUPFAM" id="SSF110296">
    <property type="entry name" value="Oligoxyloglucan reducing end-specific cellobiohydrolase"/>
    <property type="match status" value="1"/>
</dbReference>
<sequence>MNARHFLMALAAGTALAGMAATGAVEGWADVLDTPAMQSPLASRGLVTGLAQAGNRVVAVGQRGHILWSDNAGQDWQQAKVPVSSDLVAVHFPSPDKGWAVGHDGVILHSTDGGKSWQRQRDGRPDEADVPLLDVWFGDESTGWAVGAFGTLLATTDGGANWKSLQRDSDNPKKMHLYAVRGIGSDLWIAGEQGLLMKLDRAGGRFAAVPLPYQGTLFGVAGSGKTLLVHGLRGNLLRSTDGGANWQAVPTGLQVGLTAAAVDAGGRIVLASQAGHLLTSADQGASFSPVKLDRPVPAAAVLGVAPGRVLVAGPRGLQVQPLP</sequence>
<feature type="domain" description="Photosynthesis system II assembly factor Ycf48/Hcf136-like" evidence="4">
    <location>
        <begin position="130"/>
        <end position="248"/>
    </location>
</feature>
<evidence type="ECO:0000256" key="1">
    <source>
        <dbReference type="ARBA" id="ARBA00022531"/>
    </source>
</evidence>
<dbReference type="InterPro" id="IPR028203">
    <property type="entry name" value="PSII_CF48-like_dom"/>
</dbReference>
<evidence type="ECO:0000256" key="3">
    <source>
        <dbReference type="SAM" id="SignalP"/>
    </source>
</evidence>
<dbReference type="GO" id="GO:0016787">
    <property type="term" value="F:hydrolase activity"/>
    <property type="evidence" value="ECO:0007669"/>
    <property type="project" value="UniProtKB-KW"/>
</dbReference>
<keyword evidence="1" id="KW-0602">Photosynthesis</keyword>
<keyword evidence="2" id="KW-0604">Photosystem II</keyword>
<reference evidence="5 6" key="1">
    <citation type="submission" date="2019-12" db="EMBL/GenBank/DDBJ databases">
        <authorList>
            <person name="Huq M.A."/>
        </authorList>
    </citation>
    <scope>NUCLEOTIDE SEQUENCE [LARGE SCALE GENOMIC DNA]</scope>
    <source>
        <strain evidence="5 6">MAH-25</strain>
    </source>
</reference>
<feature type="signal peptide" evidence="3">
    <location>
        <begin position="1"/>
        <end position="20"/>
    </location>
</feature>
<proteinExistence type="predicted"/>
<name>A0A6N8IW29_9BURK</name>
<dbReference type="Gene3D" id="2.130.10.10">
    <property type="entry name" value="YVTN repeat-like/Quinoprotein amine dehydrogenase"/>
    <property type="match status" value="2"/>
</dbReference>
<accession>A0A6N8IW29</accession>
<evidence type="ECO:0000259" key="4">
    <source>
        <dbReference type="Pfam" id="PF14870"/>
    </source>
</evidence>
<dbReference type="PANTHER" id="PTHR47199">
    <property type="entry name" value="PHOTOSYSTEM II STABILITY/ASSEMBLY FACTOR HCF136, CHLOROPLASTIC"/>
    <property type="match status" value="1"/>
</dbReference>
<dbReference type="AlphaFoldDB" id="A0A6N8IW29"/>
<comment type="caution">
    <text evidence="5">The sequence shown here is derived from an EMBL/GenBank/DDBJ whole genome shotgun (WGS) entry which is preliminary data.</text>
</comment>
<dbReference type="InterPro" id="IPR015943">
    <property type="entry name" value="WD40/YVTN_repeat-like_dom_sf"/>
</dbReference>
<keyword evidence="3" id="KW-0732">Signal</keyword>
<gene>
    <name evidence="5" type="ORF">GON04_11985</name>
</gene>
<evidence type="ECO:0000313" key="5">
    <source>
        <dbReference type="EMBL" id="MVQ30173.1"/>
    </source>
</evidence>
<protein>
    <submittedName>
        <fullName evidence="5">Glycosyl hydrolase</fullName>
    </submittedName>
</protein>
<feature type="chain" id="PRO_5026869902" evidence="3">
    <location>
        <begin position="21"/>
        <end position="323"/>
    </location>
</feature>
<evidence type="ECO:0000313" key="6">
    <source>
        <dbReference type="Proteomes" id="UP000469385"/>
    </source>
</evidence>
<dbReference type="Pfam" id="PF14870">
    <property type="entry name" value="PSII_BNR"/>
    <property type="match status" value="2"/>
</dbReference>
<dbReference type="GO" id="GO:0015979">
    <property type="term" value="P:photosynthesis"/>
    <property type="evidence" value="ECO:0007669"/>
    <property type="project" value="UniProtKB-KW"/>
</dbReference>
<organism evidence="5 6">
    <name type="scientific">Ramlibacter pinisoli</name>
    <dbReference type="NCBI Taxonomy" id="2682844"/>
    <lineage>
        <taxon>Bacteria</taxon>
        <taxon>Pseudomonadati</taxon>
        <taxon>Pseudomonadota</taxon>
        <taxon>Betaproteobacteria</taxon>
        <taxon>Burkholderiales</taxon>
        <taxon>Comamonadaceae</taxon>
        <taxon>Ramlibacter</taxon>
    </lineage>
</organism>
<dbReference type="RefSeq" id="WP_157398082.1">
    <property type="nucleotide sequence ID" value="NZ_WSEL01000003.1"/>
</dbReference>
<dbReference type="PANTHER" id="PTHR47199:SF2">
    <property type="entry name" value="PHOTOSYSTEM II STABILITY_ASSEMBLY FACTOR HCF136, CHLOROPLASTIC"/>
    <property type="match status" value="1"/>
</dbReference>
<dbReference type="Proteomes" id="UP000469385">
    <property type="component" value="Unassembled WGS sequence"/>
</dbReference>
<dbReference type="CDD" id="cd15482">
    <property type="entry name" value="Sialidase_non-viral"/>
    <property type="match status" value="1"/>
</dbReference>
<feature type="domain" description="Photosynthesis system II assembly factor Ycf48/Hcf136-like" evidence="4">
    <location>
        <begin position="73"/>
        <end position="127"/>
    </location>
</feature>
<dbReference type="EMBL" id="WSEL01000003">
    <property type="protein sequence ID" value="MVQ30173.1"/>
    <property type="molecule type" value="Genomic_DNA"/>
</dbReference>
<keyword evidence="6" id="KW-1185">Reference proteome</keyword>
<keyword evidence="5" id="KW-0378">Hydrolase</keyword>